<comment type="caution">
    <text evidence="1">The sequence shown here is derived from an EMBL/GenBank/DDBJ whole genome shotgun (WGS) entry which is preliminary data.</text>
</comment>
<keyword evidence="2" id="KW-1185">Reference proteome</keyword>
<reference evidence="1 2" key="2">
    <citation type="submission" date="2018-03" db="EMBL/GenBank/DDBJ databases">
        <authorList>
            <person name="Keele B.F."/>
        </authorList>
    </citation>
    <scope>NUCLEOTIDE SEQUENCE [LARGE SCALE GENOMIC DNA]</scope>
    <source>
        <strain evidence="1 2">CCALA 016</strain>
    </source>
</reference>
<evidence type="ECO:0000313" key="2">
    <source>
        <dbReference type="Proteomes" id="UP000239001"/>
    </source>
</evidence>
<name>A0A2T1LWB4_9CHRO</name>
<reference evidence="1 2" key="1">
    <citation type="submission" date="2018-03" db="EMBL/GenBank/DDBJ databases">
        <title>The ancient ancestry and fast evolution of plastids.</title>
        <authorList>
            <person name="Moore K.R."/>
            <person name="Magnabosco C."/>
            <person name="Momper L."/>
            <person name="Gold D.A."/>
            <person name="Bosak T."/>
            <person name="Fournier G.P."/>
        </authorList>
    </citation>
    <scope>NUCLEOTIDE SEQUENCE [LARGE SCALE GENOMIC DNA]</scope>
    <source>
        <strain evidence="1 2">CCALA 016</strain>
    </source>
</reference>
<accession>A0A2T1LWB4</accession>
<protein>
    <submittedName>
        <fullName evidence="1">Uncharacterized protein</fullName>
    </submittedName>
</protein>
<dbReference type="AlphaFoldDB" id="A0A2T1LWB4"/>
<dbReference type="EMBL" id="PXOH01000015">
    <property type="protein sequence ID" value="PSF36195.1"/>
    <property type="molecule type" value="Genomic_DNA"/>
</dbReference>
<organism evidence="1 2">
    <name type="scientific">Aphanothece hegewaldii CCALA 016</name>
    <dbReference type="NCBI Taxonomy" id="2107694"/>
    <lineage>
        <taxon>Bacteria</taxon>
        <taxon>Bacillati</taxon>
        <taxon>Cyanobacteriota</taxon>
        <taxon>Cyanophyceae</taxon>
        <taxon>Oscillatoriophycideae</taxon>
        <taxon>Chroococcales</taxon>
        <taxon>Aphanothecaceae</taxon>
        <taxon>Aphanothece</taxon>
    </lineage>
</organism>
<gene>
    <name evidence="1" type="ORF">C7H19_14460</name>
</gene>
<sequence>MRDVRPRQHQKRCFIFFKFFKNHYILIYKFIFLNIQIELAQITTKKSVKMRLHEKALLGLNRISENTLIMFFK</sequence>
<evidence type="ECO:0000313" key="1">
    <source>
        <dbReference type="EMBL" id="PSF36195.1"/>
    </source>
</evidence>
<proteinExistence type="predicted"/>
<dbReference type="Proteomes" id="UP000239001">
    <property type="component" value="Unassembled WGS sequence"/>
</dbReference>